<feature type="transmembrane region" description="Helical" evidence="2">
    <location>
        <begin position="186"/>
        <end position="206"/>
    </location>
</feature>
<evidence type="ECO:0000313" key="6">
    <source>
        <dbReference type="Proteomes" id="UP000324383"/>
    </source>
</evidence>
<dbReference type="PROSITE" id="PS50005">
    <property type="entry name" value="TPR"/>
    <property type="match status" value="1"/>
</dbReference>
<feature type="transmembrane region" description="Helical" evidence="2">
    <location>
        <begin position="157"/>
        <end position="177"/>
    </location>
</feature>
<dbReference type="InterPro" id="IPR019734">
    <property type="entry name" value="TPR_rpt"/>
</dbReference>
<dbReference type="PROSITE" id="PS51781">
    <property type="entry name" value="SH3B"/>
    <property type="match status" value="1"/>
</dbReference>
<name>A0A5D3F9R3_9BACE</name>
<feature type="signal peptide" evidence="3">
    <location>
        <begin position="1"/>
        <end position="18"/>
    </location>
</feature>
<dbReference type="SUPFAM" id="SSF48452">
    <property type="entry name" value="TPR-like"/>
    <property type="match status" value="1"/>
</dbReference>
<proteinExistence type="predicted"/>
<evidence type="ECO:0000313" key="5">
    <source>
        <dbReference type="EMBL" id="TYK32325.1"/>
    </source>
</evidence>
<dbReference type="SMART" id="SM00028">
    <property type="entry name" value="TPR"/>
    <property type="match status" value="1"/>
</dbReference>
<feature type="chain" id="PRO_5030116416" evidence="3">
    <location>
        <begin position="19"/>
        <end position="278"/>
    </location>
</feature>
<dbReference type="EMBL" id="VKLW01000033">
    <property type="protein sequence ID" value="TYK32325.1"/>
    <property type="molecule type" value="Genomic_DNA"/>
</dbReference>
<reference evidence="5 6" key="1">
    <citation type="submission" date="2019-07" db="EMBL/GenBank/DDBJ databases">
        <title>Draft Genome Sequences of Bacteroides pyogenes Strains Isolated from the Uterus Holstein Dairy Cows with Metritis.</title>
        <authorList>
            <person name="Cunha F."/>
            <person name="Galvao K.N."/>
            <person name="Jeon S.J."/>
            <person name="Jeong K.C."/>
        </authorList>
    </citation>
    <scope>NUCLEOTIDE SEQUENCE [LARGE SCALE GENOMIC DNA]</scope>
    <source>
        <strain evidence="5 6">KG-31</strain>
    </source>
</reference>
<accession>A0A5D3F9R3</accession>
<sequence>MKKTLFIILLSISVFAFGQNTLKVEPTQLQKVDSAHVNSHTLLSNKKLSEVTKTEGDSAYIKNEYAEAAQIYEALLMQGEAAEVYYNLGNSYYKLGEIGKAVLNYERALLLQPGNSDIRANLEIARAKTIDKVEPIPEIFFIVWTKEVINTMSVDGWALWSIVFFVLLIFSMILFLYSKQLVWKKAGFISGIICLVIVICSNLFAWQLKKELLIRTDAIVMYPSITVRSTPSENGTSLFILHEGRKIKIKDNSMKEWKEIRLENGKVGWVPAKAIEKI</sequence>
<keyword evidence="2" id="KW-0472">Membrane</keyword>
<feature type="repeat" description="TPR" evidence="1">
    <location>
        <begin position="82"/>
        <end position="115"/>
    </location>
</feature>
<dbReference type="Gene3D" id="2.30.30.40">
    <property type="entry name" value="SH3 Domains"/>
    <property type="match status" value="1"/>
</dbReference>
<comment type="caution">
    <text evidence="5">The sequence shown here is derived from an EMBL/GenBank/DDBJ whole genome shotgun (WGS) entry which is preliminary data.</text>
</comment>
<dbReference type="Gene3D" id="1.25.40.10">
    <property type="entry name" value="Tetratricopeptide repeat domain"/>
    <property type="match status" value="1"/>
</dbReference>
<evidence type="ECO:0000256" key="2">
    <source>
        <dbReference type="SAM" id="Phobius"/>
    </source>
</evidence>
<dbReference type="RefSeq" id="WP_148727624.1">
    <property type="nucleotide sequence ID" value="NZ_CP197398.1"/>
</dbReference>
<dbReference type="Pfam" id="PF00515">
    <property type="entry name" value="TPR_1"/>
    <property type="match status" value="1"/>
</dbReference>
<dbReference type="PROSITE" id="PS50293">
    <property type="entry name" value="TPR_REGION"/>
    <property type="match status" value="1"/>
</dbReference>
<keyword evidence="6" id="KW-1185">Reference proteome</keyword>
<feature type="domain" description="SH3b" evidence="4">
    <location>
        <begin position="215"/>
        <end position="278"/>
    </location>
</feature>
<evidence type="ECO:0000256" key="3">
    <source>
        <dbReference type="SAM" id="SignalP"/>
    </source>
</evidence>
<dbReference type="Proteomes" id="UP000324383">
    <property type="component" value="Unassembled WGS sequence"/>
</dbReference>
<dbReference type="AlphaFoldDB" id="A0A5D3F9R3"/>
<keyword evidence="2" id="KW-0812">Transmembrane</keyword>
<keyword evidence="1" id="KW-0802">TPR repeat</keyword>
<evidence type="ECO:0000259" key="4">
    <source>
        <dbReference type="PROSITE" id="PS51781"/>
    </source>
</evidence>
<dbReference type="InterPro" id="IPR011990">
    <property type="entry name" value="TPR-like_helical_dom_sf"/>
</dbReference>
<keyword evidence="3" id="KW-0732">Signal</keyword>
<organism evidence="5 6">
    <name type="scientific">Bacteroides pyogenes</name>
    <dbReference type="NCBI Taxonomy" id="310300"/>
    <lineage>
        <taxon>Bacteria</taxon>
        <taxon>Pseudomonadati</taxon>
        <taxon>Bacteroidota</taxon>
        <taxon>Bacteroidia</taxon>
        <taxon>Bacteroidales</taxon>
        <taxon>Bacteroidaceae</taxon>
        <taxon>Bacteroides</taxon>
    </lineage>
</organism>
<gene>
    <name evidence="5" type="ORF">FNJ60_12725</name>
</gene>
<evidence type="ECO:0000256" key="1">
    <source>
        <dbReference type="PROSITE-ProRule" id="PRU00339"/>
    </source>
</evidence>
<protein>
    <submittedName>
        <fullName evidence="5">Tetratricopeptide repeat protein</fullName>
    </submittedName>
</protein>
<dbReference type="InterPro" id="IPR003646">
    <property type="entry name" value="SH3-like_bac-type"/>
</dbReference>
<keyword evidence="2" id="KW-1133">Transmembrane helix</keyword>